<name>A0A7S7AJ87_9GAMM</name>
<sequence>MQTEIDQFLTEQNALLSQQNSLLAEQNEALSQQVSSLKNILTTYSEVEQSLKDKINNLNSEKEAQQALILAMKVELSKLEQGEFSEQLQQAFQENLRTQLQMQLTTALNQLDLNSIVSDLVKIELKSIQQTLDTQQTDLETALSTILQLQLPTDFYTDLEMQSKQINTLGETVERLMTLINNLNN</sequence>
<dbReference type="AlphaFoldDB" id="A0A7S7AJ87"/>
<proteinExistence type="predicted"/>
<accession>A0A7S7AJ87</accession>
<keyword evidence="2" id="KW-0614">Plasmid</keyword>
<evidence type="ECO:0000313" key="2">
    <source>
        <dbReference type="EMBL" id="QOW48215.1"/>
    </source>
</evidence>
<dbReference type="Proteomes" id="UP000593966">
    <property type="component" value="Plasmid pYH12207-2"/>
</dbReference>
<keyword evidence="1" id="KW-0175">Coiled coil</keyword>
<dbReference type="RefSeq" id="WP_100355862.1">
    <property type="nucleotide sequence ID" value="NZ_CP048661.1"/>
</dbReference>
<feature type="coiled-coil region" evidence="1">
    <location>
        <begin position="13"/>
        <end position="75"/>
    </location>
</feature>
<evidence type="ECO:0000256" key="1">
    <source>
        <dbReference type="SAM" id="Coils"/>
    </source>
</evidence>
<dbReference type="GeneID" id="89667637"/>
<gene>
    <name evidence="2" type="ORF">G0028_20460</name>
</gene>
<dbReference type="EMBL" id="CP048661">
    <property type="protein sequence ID" value="QOW48215.1"/>
    <property type="molecule type" value="Genomic_DNA"/>
</dbReference>
<reference evidence="2 3" key="1">
    <citation type="submission" date="2020-02" db="EMBL/GenBank/DDBJ databases">
        <title>Tigecycline-resistant Acinetobacter species from pigs and migratory birds.</title>
        <authorList>
            <person name="Chen C."/>
            <person name="Sun J."/>
            <person name="Liao X.-P."/>
            <person name="Liu Y.-H."/>
        </authorList>
    </citation>
    <scope>NUCLEOTIDE SEQUENCE [LARGE SCALE GENOMIC DNA]</scope>
    <source>
        <strain evidence="2 3">YH12207_T</strain>
        <plasmid evidence="2 3">pYH12207-2</plasmid>
    </source>
</reference>
<organism evidence="2 3">
    <name type="scientific">Acinetobacter piscicola</name>
    <dbReference type="NCBI Taxonomy" id="2006115"/>
    <lineage>
        <taxon>Bacteria</taxon>
        <taxon>Pseudomonadati</taxon>
        <taxon>Pseudomonadota</taxon>
        <taxon>Gammaproteobacteria</taxon>
        <taxon>Moraxellales</taxon>
        <taxon>Moraxellaceae</taxon>
        <taxon>Acinetobacter</taxon>
    </lineage>
</organism>
<geneLocation type="plasmid" evidence="2 3">
    <name>pYH12207-2</name>
</geneLocation>
<evidence type="ECO:0000313" key="3">
    <source>
        <dbReference type="Proteomes" id="UP000593966"/>
    </source>
</evidence>
<protein>
    <submittedName>
        <fullName evidence="2">Uncharacterized protein</fullName>
    </submittedName>
</protein>
<keyword evidence="3" id="KW-1185">Reference proteome</keyword>